<name>A0AB37UC18_9CYAN</name>
<reference evidence="2 3" key="1">
    <citation type="journal article" date="2019" name="Genome Biol. Evol.">
        <title>Day and night: Metabolic profiles and evolutionary relationships of six axenic non-marine cyanobacteria.</title>
        <authorList>
            <person name="Will S.E."/>
            <person name="Henke P."/>
            <person name="Boedeker C."/>
            <person name="Huang S."/>
            <person name="Brinkmann H."/>
            <person name="Rohde M."/>
            <person name="Jarek M."/>
            <person name="Friedl T."/>
            <person name="Seufert S."/>
            <person name="Schumacher M."/>
            <person name="Overmann J."/>
            <person name="Neumann-Schaal M."/>
            <person name="Petersen J."/>
        </authorList>
    </citation>
    <scope>NUCLEOTIDE SEQUENCE [LARGE SCALE GENOMIC DNA]</scope>
    <source>
        <strain evidence="2 3">SAG 39.79</strain>
    </source>
</reference>
<sequence>MITHPKSIAQVQTPQIWDEPTALAQVGDEIRAPFTPLMQVVEREVLADGRVRLLVKPISASYSEEWVLEPEVIVEQQQSKSAPSENIESQQGERKISGEMRDTTR</sequence>
<evidence type="ECO:0000313" key="2">
    <source>
        <dbReference type="EMBL" id="RUT05314.1"/>
    </source>
</evidence>
<gene>
    <name evidence="2" type="ORF">DSM107010_55860</name>
</gene>
<evidence type="ECO:0000256" key="1">
    <source>
        <dbReference type="SAM" id="MobiDB-lite"/>
    </source>
</evidence>
<dbReference type="Proteomes" id="UP000282574">
    <property type="component" value="Unassembled WGS sequence"/>
</dbReference>
<dbReference type="RefSeq" id="WP_106167381.1">
    <property type="nucleotide sequence ID" value="NZ_JAVKZF010000004.1"/>
</dbReference>
<feature type="compositionally biased region" description="Polar residues" evidence="1">
    <location>
        <begin position="75"/>
        <end position="90"/>
    </location>
</feature>
<dbReference type="EMBL" id="RSCK01000079">
    <property type="protein sequence ID" value="RUT05314.1"/>
    <property type="molecule type" value="Genomic_DNA"/>
</dbReference>
<accession>A0AB37UC18</accession>
<dbReference type="AlphaFoldDB" id="A0AB37UC18"/>
<organism evidence="2 3">
    <name type="scientific">Chroococcidiopsis cubana SAG 39.79</name>
    <dbReference type="NCBI Taxonomy" id="388085"/>
    <lineage>
        <taxon>Bacteria</taxon>
        <taxon>Bacillati</taxon>
        <taxon>Cyanobacteriota</taxon>
        <taxon>Cyanophyceae</taxon>
        <taxon>Chroococcidiopsidales</taxon>
        <taxon>Chroococcidiopsidaceae</taxon>
        <taxon>Chroococcidiopsis</taxon>
    </lineage>
</organism>
<comment type="caution">
    <text evidence="2">The sequence shown here is derived from an EMBL/GenBank/DDBJ whole genome shotgun (WGS) entry which is preliminary data.</text>
</comment>
<protein>
    <recommendedName>
        <fullName evidence="4">DUF2382 domain-containing protein</fullName>
    </recommendedName>
</protein>
<feature type="region of interest" description="Disordered" evidence="1">
    <location>
        <begin position="74"/>
        <end position="105"/>
    </location>
</feature>
<evidence type="ECO:0000313" key="3">
    <source>
        <dbReference type="Proteomes" id="UP000282574"/>
    </source>
</evidence>
<feature type="compositionally biased region" description="Basic and acidic residues" evidence="1">
    <location>
        <begin position="91"/>
        <end position="105"/>
    </location>
</feature>
<proteinExistence type="predicted"/>
<evidence type="ECO:0008006" key="4">
    <source>
        <dbReference type="Google" id="ProtNLM"/>
    </source>
</evidence>
<keyword evidence="3" id="KW-1185">Reference proteome</keyword>